<dbReference type="EMBL" id="CP000300">
    <property type="protein sequence ID" value="ABE52819.1"/>
    <property type="molecule type" value="Genomic_DNA"/>
</dbReference>
<gene>
    <name evidence="5" type="ordered locus">Mbur_1938</name>
</gene>
<dbReference type="Gene3D" id="1.20.120.420">
    <property type="entry name" value="translation initiation factor eif-2b, domain 1"/>
    <property type="match status" value="1"/>
</dbReference>
<dbReference type="InterPro" id="IPR037171">
    <property type="entry name" value="NagB/RpiA_transferase-like"/>
</dbReference>
<comment type="miscellaneous">
    <text evidence="4">Reaction proceeds via a cis-phosphoenolate intermediate.</text>
</comment>
<dbReference type="InterPro" id="IPR011559">
    <property type="entry name" value="Initiation_fac_2B_a/b/d"/>
</dbReference>
<dbReference type="HAMAP" id="MF_02230">
    <property type="entry name" value="R15P_isomerase"/>
    <property type="match status" value="1"/>
</dbReference>
<comment type="similarity">
    <text evidence="1 4">Belongs to the eIF-2B alpha/beta/delta subunits family. R15P isomerase subfamily.</text>
</comment>
<dbReference type="InterPro" id="IPR027363">
    <property type="entry name" value="M1Pi_N"/>
</dbReference>
<dbReference type="NCBIfam" id="TIGR00511">
    <property type="entry name" value="ribulose_e2b2"/>
    <property type="match status" value="1"/>
</dbReference>
<comment type="caution">
    <text evidence="4">Lacks conserved residue(s) required for the propagation of feature annotation.</text>
</comment>
<evidence type="ECO:0000313" key="5">
    <source>
        <dbReference type="EMBL" id="ABE52819.1"/>
    </source>
</evidence>
<protein>
    <recommendedName>
        <fullName evidence="4">Ribose 1,5-bisphosphate isomerase</fullName>
        <shortName evidence="4">R15P isomerase</shortName>
        <shortName evidence="4">R15Pi</shortName>
        <ecNumber evidence="4">5.3.1.29</ecNumber>
    </recommendedName>
    <alternativeName>
        <fullName evidence="4">Ribulose 1,5-bisphosphate synthase</fullName>
        <shortName evidence="4">RuBP synthase</shortName>
    </alternativeName>
</protein>
<dbReference type="GO" id="GO:0043917">
    <property type="term" value="F:ribose 1,5-bisphosphate isomerase activity"/>
    <property type="evidence" value="ECO:0007669"/>
    <property type="project" value="UniProtKB-UniRule"/>
</dbReference>
<dbReference type="Gene3D" id="3.40.50.10470">
    <property type="entry name" value="Translation initiation factor eif-2b, domain 2"/>
    <property type="match status" value="1"/>
</dbReference>
<dbReference type="EC" id="5.3.1.29" evidence="4"/>
<evidence type="ECO:0000256" key="2">
    <source>
        <dbReference type="ARBA" id="ARBA00023235"/>
    </source>
</evidence>
<evidence type="ECO:0000256" key="4">
    <source>
        <dbReference type="HAMAP-Rule" id="MF_02230"/>
    </source>
</evidence>
<dbReference type="HOGENOM" id="CLU_016218_2_1_2"/>
<proteinExistence type="inferred from homology"/>
<dbReference type="PANTHER" id="PTHR43475:SF2">
    <property type="entry name" value="RIBOSE 1,5-BISPHOSPHATE ISOMERASE"/>
    <property type="match status" value="1"/>
</dbReference>
<dbReference type="SUPFAM" id="SSF100950">
    <property type="entry name" value="NagB/RpiA/CoA transferase-like"/>
    <property type="match status" value="1"/>
</dbReference>
<dbReference type="GO" id="GO:0046523">
    <property type="term" value="F:S-methyl-5-thioribose-1-phosphate isomerase activity"/>
    <property type="evidence" value="ECO:0007669"/>
    <property type="project" value="TreeGrafter"/>
</dbReference>
<evidence type="ECO:0000256" key="1">
    <source>
        <dbReference type="ARBA" id="ARBA00009229"/>
    </source>
</evidence>
<sequence length="321" mass="35482">MNTYKCLHFKYIDMQQLLDTAEKIRTMEIRGAGRIAEAASAALRDYVLRIKVTNIKDFNKKVDEAANILIQTRPTAVSLPNAVQLTKRHTATEVSEAREEILRNADRFLEQAGQALEKMGEIGAKRIHDGDVIMTHCNSHAALSVITTAFEQGKDISVIATESRPRRQGLITIKELNDHGIPTTLIVDSAVRYCMKDVDTVIVGADAITINGALVNKVGTSQLALAANEARKNLLCVAETFKFSPKTIQGDMIDIEERSPEEVIDSDILAGMPNVKVKNPAFDITPAEYIDMIITEVGAFPPQMAYTIIKEHLGWEFTKMG</sequence>
<keyword evidence="6" id="KW-1185">Reference proteome</keyword>
<dbReference type="KEGG" id="mbu:Mbur_1938"/>
<dbReference type="STRING" id="259564.Mbur_1938"/>
<evidence type="ECO:0000313" key="6">
    <source>
        <dbReference type="Proteomes" id="UP000001979"/>
    </source>
</evidence>
<comment type="catalytic activity">
    <reaction evidence="4">
        <text>alpha-D-ribose 1,5-bisphosphate = D-ribulose 1,5-bisphosphate</text>
        <dbReference type="Rhea" id="RHEA:32243"/>
        <dbReference type="ChEBI" id="CHEBI:57870"/>
        <dbReference type="ChEBI" id="CHEBI:68688"/>
        <dbReference type="EC" id="5.3.1.29"/>
    </reaction>
</comment>
<dbReference type="NCBIfam" id="TIGR00524">
    <property type="entry name" value="eIF-2B_rel"/>
    <property type="match status" value="1"/>
</dbReference>
<accession>Q12UQ7</accession>
<evidence type="ECO:0000256" key="3">
    <source>
        <dbReference type="ARBA" id="ARBA00023277"/>
    </source>
</evidence>
<dbReference type="Pfam" id="PF01008">
    <property type="entry name" value="IF-2B"/>
    <property type="match status" value="1"/>
</dbReference>
<dbReference type="InterPro" id="IPR042529">
    <property type="entry name" value="IF_2B-like_C"/>
</dbReference>
<feature type="active site" description="Proton donor" evidence="4">
    <location>
        <position position="206"/>
    </location>
</feature>
<reference evidence="6" key="1">
    <citation type="journal article" date="2009" name="ISME J.">
        <title>The genome sequence of the psychrophilic archaeon, Methanococcoides burtonii: the role of genome evolution in cold adaptation.</title>
        <authorList>
            <person name="Allen M.A."/>
            <person name="Lauro F.M."/>
            <person name="Williams T.J."/>
            <person name="Burg D."/>
            <person name="Siddiqui K.S."/>
            <person name="De Francisci D."/>
            <person name="Chong K.W."/>
            <person name="Pilak O."/>
            <person name="Chew H.H."/>
            <person name="De Maere M.Z."/>
            <person name="Ting L."/>
            <person name="Katrib M."/>
            <person name="Ng C."/>
            <person name="Sowers K.R."/>
            <person name="Galperin M.Y."/>
            <person name="Anderson I.J."/>
            <person name="Ivanova N."/>
            <person name="Dalin E."/>
            <person name="Martinez M."/>
            <person name="Lapidus A."/>
            <person name="Hauser L."/>
            <person name="Land M."/>
            <person name="Thomas T."/>
            <person name="Cavicchioli R."/>
        </authorList>
    </citation>
    <scope>NUCLEOTIDE SEQUENCE [LARGE SCALE GENOMIC DNA]</scope>
    <source>
        <strain evidence="6">DSM 6242 / NBRC 107633 / OCM 468 / ACE-M</strain>
    </source>
</reference>
<dbReference type="FunFam" id="3.40.50.10470:FF:000019">
    <property type="entry name" value="Ribose 1,5-bisphosphate isomerase"/>
    <property type="match status" value="1"/>
</dbReference>
<dbReference type="AlphaFoldDB" id="Q12UQ7"/>
<feature type="active site" description="Proton acceptor" evidence="4">
    <location>
        <position position="137"/>
    </location>
</feature>
<dbReference type="InterPro" id="IPR005250">
    <property type="entry name" value="R15Pi"/>
</dbReference>
<name>Q12UQ7_METBU</name>
<dbReference type="GO" id="GO:0019509">
    <property type="term" value="P:L-methionine salvage from methylthioadenosine"/>
    <property type="evidence" value="ECO:0007669"/>
    <property type="project" value="TreeGrafter"/>
</dbReference>
<comment type="function">
    <text evidence="4">Catalyzes the isomerization of ribose 1,5-bisphosphate (R15P) to ribulose 1,5-bisphosphate (RuBP), the CO(2) acceptor and substrate for RubisCO. Functions in an archaeal AMP degradation pathway, together with AMP phosphorylase and RubisCO.</text>
</comment>
<dbReference type="PANTHER" id="PTHR43475">
    <property type="entry name" value="METHYLTHIORIBOSE-1-PHOSPHATE ISOMERASE"/>
    <property type="match status" value="1"/>
</dbReference>
<organism evidence="5 6">
    <name type="scientific">Methanococcoides burtonii (strain DSM 6242 / NBRC 107633 / OCM 468 / ACE-M)</name>
    <dbReference type="NCBI Taxonomy" id="259564"/>
    <lineage>
        <taxon>Archaea</taxon>
        <taxon>Methanobacteriati</taxon>
        <taxon>Methanobacteriota</taxon>
        <taxon>Stenosarchaea group</taxon>
        <taxon>Methanomicrobia</taxon>
        <taxon>Methanosarcinales</taxon>
        <taxon>Methanosarcinaceae</taxon>
        <taxon>Methanococcoides</taxon>
    </lineage>
</organism>
<dbReference type="Proteomes" id="UP000001979">
    <property type="component" value="Chromosome"/>
</dbReference>
<feature type="binding site" evidence="4">
    <location>
        <position position="242"/>
    </location>
    <ligand>
        <name>substrate</name>
    </ligand>
</feature>
<feature type="binding site" evidence="4">
    <location>
        <position position="73"/>
    </location>
    <ligand>
        <name>substrate</name>
    </ligand>
</feature>
<dbReference type="GO" id="GO:0019323">
    <property type="term" value="P:pentose catabolic process"/>
    <property type="evidence" value="ECO:0007669"/>
    <property type="project" value="UniProtKB-UniRule"/>
</dbReference>
<keyword evidence="2 4" id="KW-0413">Isomerase</keyword>
<feature type="binding site" evidence="4">
    <location>
        <begin position="30"/>
        <end position="33"/>
    </location>
    <ligand>
        <name>substrate</name>
    </ligand>
</feature>
<dbReference type="InterPro" id="IPR000649">
    <property type="entry name" value="IF-2B-related"/>
</dbReference>
<keyword evidence="3 4" id="KW-0119">Carbohydrate metabolism</keyword>
<feature type="binding site" evidence="4">
    <location>
        <begin position="216"/>
        <end position="217"/>
    </location>
    <ligand>
        <name>substrate</name>
    </ligand>
</feature>